<dbReference type="Proteomes" id="UP000186601">
    <property type="component" value="Unassembled WGS sequence"/>
</dbReference>
<dbReference type="AlphaFoldDB" id="A0A2R6PMT7"/>
<dbReference type="EMBL" id="MLYV02000468">
    <property type="protein sequence ID" value="PSR93720.1"/>
    <property type="molecule type" value="Genomic_DNA"/>
</dbReference>
<keyword evidence="3" id="KW-1185">Reference proteome</keyword>
<organism evidence="2 3">
    <name type="scientific">Hermanssonia centrifuga</name>
    <dbReference type="NCBI Taxonomy" id="98765"/>
    <lineage>
        <taxon>Eukaryota</taxon>
        <taxon>Fungi</taxon>
        <taxon>Dikarya</taxon>
        <taxon>Basidiomycota</taxon>
        <taxon>Agaricomycotina</taxon>
        <taxon>Agaricomycetes</taxon>
        <taxon>Polyporales</taxon>
        <taxon>Meruliaceae</taxon>
        <taxon>Hermanssonia</taxon>
    </lineage>
</organism>
<proteinExistence type="predicted"/>
<reference evidence="2 3" key="1">
    <citation type="submission" date="2018-02" db="EMBL/GenBank/DDBJ databases">
        <title>Genome sequence of the basidiomycete white-rot fungus Phlebia centrifuga.</title>
        <authorList>
            <person name="Granchi Z."/>
            <person name="Peng M."/>
            <person name="de Vries R.P."/>
            <person name="Hilden K."/>
            <person name="Makela M.R."/>
            <person name="Grigoriev I."/>
            <person name="Riley R."/>
        </authorList>
    </citation>
    <scope>NUCLEOTIDE SEQUENCE [LARGE SCALE GENOMIC DNA]</scope>
    <source>
        <strain evidence="2 3">FBCC195</strain>
    </source>
</reference>
<comment type="caution">
    <text evidence="2">The sequence shown here is derived from an EMBL/GenBank/DDBJ whole genome shotgun (WGS) entry which is preliminary data.</text>
</comment>
<protein>
    <submittedName>
        <fullName evidence="2">Uncharacterized protein</fullName>
    </submittedName>
</protein>
<evidence type="ECO:0000313" key="3">
    <source>
        <dbReference type="Proteomes" id="UP000186601"/>
    </source>
</evidence>
<evidence type="ECO:0000256" key="1">
    <source>
        <dbReference type="SAM" id="MobiDB-lite"/>
    </source>
</evidence>
<sequence>MPLQSYGIDAAWPLCTGERRDEHKLLNTLQVPGRDPLDPAERERIRREWDKEIKGHDETRVKWNEENVFWEGESRKWSVWKQQIDHQRNEQERKLQAGKKNAPTGWDCYGTSLGTKGTVPHITHEDTLLV</sequence>
<feature type="region of interest" description="Disordered" evidence="1">
    <location>
        <begin position="87"/>
        <end position="107"/>
    </location>
</feature>
<evidence type="ECO:0000313" key="2">
    <source>
        <dbReference type="EMBL" id="PSR93720.1"/>
    </source>
</evidence>
<accession>A0A2R6PMT7</accession>
<name>A0A2R6PMT7_9APHY</name>
<gene>
    <name evidence="2" type="ORF">PHLCEN_2v4615</name>
</gene>
<dbReference type="OrthoDB" id="3153758at2759"/>